<dbReference type="Proteomes" id="UP001652431">
    <property type="component" value="Unassembled WGS sequence"/>
</dbReference>
<dbReference type="HAMAP" id="MF_00337">
    <property type="entry name" value="Exonuc_7_S"/>
    <property type="match status" value="1"/>
</dbReference>
<dbReference type="InterPro" id="IPR003761">
    <property type="entry name" value="Exonuc_VII_S"/>
</dbReference>
<proteinExistence type="inferred from homology"/>
<comment type="subunit">
    <text evidence="6">Heterooligomer composed of large and small subunits.</text>
</comment>
<dbReference type="EMBL" id="JAOQJU010000020">
    <property type="protein sequence ID" value="MCU6687483.1"/>
    <property type="molecule type" value="Genomic_DNA"/>
</dbReference>
<dbReference type="Pfam" id="PF02609">
    <property type="entry name" value="Exonuc_VII_S"/>
    <property type="match status" value="1"/>
</dbReference>
<dbReference type="Gene3D" id="1.10.287.1040">
    <property type="entry name" value="Exonuclease VII, small subunit"/>
    <property type="match status" value="1"/>
</dbReference>
<evidence type="ECO:0000256" key="1">
    <source>
        <dbReference type="ARBA" id="ARBA00009998"/>
    </source>
</evidence>
<evidence type="ECO:0000256" key="2">
    <source>
        <dbReference type="ARBA" id="ARBA00022490"/>
    </source>
</evidence>
<comment type="subcellular location">
    <subcellularLocation>
        <location evidence="6">Cytoplasm</location>
    </subcellularLocation>
</comment>
<dbReference type="EC" id="3.1.11.6" evidence="6"/>
<evidence type="ECO:0000256" key="4">
    <source>
        <dbReference type="ARBA" id="ARBA00022801"/>
    </source>
</evidence>
<dbReference type="SUPFAM" id="SSF116842">
    <property type="entry name" value="XseB-like"/>
    <property type="match status" value="1"/>
</dbReference>
<protein>
    <recommendedName>
        <fullName evidence="6">Exodeoxyribonuclease 7 small subunit</fullName>
        <ecNumber evidence="6">3.1.11.6</ecNumber>
    </recommendedName>
    <alternativeName>
        <fullName evidence="6">Exodeoxyribonuclease VII small subunit</fullName>
        <shortName evidence="6">Exonuclease VII small subunit</shortName>
    </alternativeName>
</protein>
<organism evidence="7 8">
    <name type="scientific">Dorea acetigenes</name>
    <dbReference type="NCBI Taxonomy" id="2981787"/>
    <lineage>
        <taxon>Bacteria</taxon>
        <taxon>Bacillati</taxon>
        <taxon>Bacillota</taxon>
        <taxon>Clostridia</taxon>
        <taxon>Lachnospirales</taxon>
        <taxon>Lachnospiraceae</taxon>
        <taxon>Dorea</taxon>
    </lineage>
</organism>
<accession>A0ABT2RPY8</accession>
<sequence>MEEKNSLNDKEQSLDEAFGELEQVISRMEGEVSLEESFRLYHKGMDMLKVCNEKIDKVEKKMLVMDEEGELHEF</sequence>
<dbReference type="PANTHER" id="PTHR34137">
    <property type="entry name" value="EXODEOXYRIBONUCLEASE 7 SMALL SUBUNIT"/>
    <property type="match status" value="1"/>
</dbReference>
<comment type="similarity">
    <text evidence="1 6">Belongs to the XseB family.</text>
</comment>
<keyword evidence="4 6" id="KW-0378">Hydrolase</keyword>
<evidence type="ECO:0000256" key="6">
    <source>
        <dbReference type="HAMAP-Rule" id="MF_00337"/>
    </source>
</evidence>
<keyword evidence="3 6" id="KW-0540">Nuclease</keyword>
<evidence type="ECO:0000256" key="3">
    <source>
        <dbReference type="ARBA" id="ARBA00022722"/>
    </source>
</evidence>
<dbReference type="RefSeq" id="WP_158371196.1">
    <property type="nucleotide sequence ID" value="NZ_JAOQJU010000020.1"/>
</dbReference>
<gene>
    <name evidence="6 7" type="primary">xseB</name>
    <name evidence="7" type="ORF">OCV99_13235</name>
</gene>
<evidence type="ECO:0000313" key="7">
    <source>
        <dbReference type="EMBL" id="MCU6687483.1"/>
    </source>
</evidence>
<comment type="catalytic activity">
    <reaction evidence="6">
        <text>Exonucleolytic cleavage in either 5'- to 3'- or 3'- to 5'-direction to yield nucleoside 5'-phosphates.</text>
        <dbReference type="EC" id="3.1.11.6"/>
    </reaction>
</comment>
<dbReference type="GO" id="GO:0008855">
    <property type="term" value="F:exodeoxyribonuclease VII activity"/>
    <property type="evidence" value="ECO:0007669"/>
    <property type="project" value="UniProtKB-EC"/>
</dbReference>
<evidence type="ECO:0000256" key="5">
    <source>
        <dbReference type="ARBA" id="ARBA00022839"/>
    </source>
</evidence>
<name>A0ABT2RPY8_9FIRM</name>
<keyword evidence="8" id="KW-1185">Reference proteome</keyword>
<comment type="function">
    <text evidence="6">Bidirectionally degrades single-stranded DNA into large acid-insoluble oligonucleotides, which are then degraded further into small acid-soluble oligonucleotides.</text>
</comment>
<keyword evidence="5 6" id="KW-0269">Exonuclease</keyword>
<keyword evidence="2 6" id="KW-0963">Cytoplasm</keyword>
<evidence type="ECO:0000313" key="8">
    <source>
        <dbReference type="Proteomes" id="UP001652431"/>
    </source>
</evidence>
<dbReference type="InterPro" id="IPR037004">
    <property type="entry name" value="Exonuc_VII_ssu_sf"/>
</dbReference>
<dbReference type="NCBIfam" id="TIGR01280">
    <property type="entry name" value="xseB"/>
    <property type="match status" value="1"/>
</dbReference>
<reference evidence="7 8" key="1">
    <citation type="journal article" date="2021" name="ISME Commun">
        <title>Automated analysis of genomic sequences facilitates high-throughput and comprehensive description of bacteria.</title>
        <authorList>
            <person name="Hitch T.C.A."/>
        </authorList>
    </citation>
    <scope>NUCLEOTIDE SEQUENCE [LARGE SCALE GENOMIC DNA]</scope>
    <source>
        <strain evidence="7 8">Sanger_03</strain>
    </source>
</reference>
<dbReference type="PANTHER" id="PTHR34137:SF1">
    <property type="entry name" value="EXODEOXYRIBONUCLEASE 7 SMALL SUBUNIT"/>
    <property type="match status" value="1"/>
</dbReference>
<comment type="caution">
    <text evidence="7">The sequence shown here is derived from an EMBL/GenBank/DDBJ whole genome shotgun (WGS) entry which is preliminary data.</text>
</comment>